<feature type="compositionally biased region" description="Low complexity" evidence="2">
    <location>
        <begin position="841"/>
        <end position="851"/>
    </location>
</feature>
<proteinExistence type="predicted"/>
<dbReference type="Gene3D" id="1.10.443.10">
    <property type="entry name" value="Intergrase catalytic core"/>
    <property type="match status" value="1"/>
</dbReference>
<feature type="compositionally biased region" description="Basic and acidic residues" evidence="2">
    <location>
        <begin position="706"/>
        <end position="719"/>
    </location>
</feature>
<feature type="region of interest" description="Disordered" evidence="2">
    <location>
        <begin position="697"/>
        <end position="720"/>
    </location>
</feature>
<dbReference type="InterPro" id="IPR013762">
    <property type="entry name" value="Integrase-like_cat_sf"/>
</dbReference>
<evidence type="ECO:0000313" key="3">
    <source>
        <dbReference type="EMBL" id="CAK0796849.1"/>
    </source>
</evidence>
<feature type="compositionally biased region" description="Basic and acidic residues" evidence="2">
    <location>
        <begin position="964"/>
        <end position="977"/>
    </location>
</feature>
<protein>
    <submittedName>
        <fullName evidence="3">Uncharacterized protein</fullName>
    </submittedName>
</protein>
<gene>
    <name evidence="3" type="ORF">PCOR1329_LOCUS6109</name>
</gene>
<name>A0ABN9PXK5_9DINO</name>
<feature type="region of interest" description="Disordered" evidence="2">
    <location>
        <begin position="961"/>
        <end position="982"/>
    </location>
</feature>
<keyword evidence="1" id="KW-0233">DNA recombination</keyword>
<dbReference type="Proteomes" id="UP001189429">
    <property type="component" value="Unassembled WGS sequence"/>
</dbReference>
<accession>A0ABN9PXK5</accession>
<feature type="region of interest" description="Disordered" evidence="2">
    <location>
        <begin position="661"/>
        <end position="685"/>
    </location>
</feature>
<evidence type="ECO:0000256" key="1">
    <source>
        <dbReference type="ARBA" id="ARBA00023172"/>
    </source>
</evidence>
<feature type="region of interest" description="Disordered" evidence="2">
    <location>
        <begin position="783"/>
        <end position="851"/>
    </location>
</feature>
<evidence type="ECO:0000256" key="2">
    <source>
        <dbReference type="SAM" id="MobiDB-lite"/>
    </source>
</evidence>
<dbReference type="InterPro" id="IPR011010">
    <property type="entry name" value="DNA_brk_join_enz"/>
</dbReference>
<sequence>MPLPFVEVAVRASREQADPVGRKQLRMTERAQHLTNVLVSMFSYWECGCPKAAAAYPDLRWSPARRVAAENLFQDVFEFCRAAGRDAHAARGLGRLQKLASELASLPGEAYERQQRPDTEPGWDMQAGQLSADTLARALEVQPDRVKLKTPGPGCDPADHLTGKQLAEYVSYMDRCLAPEAWPAPLPRRCHRISKDNELKLVKDLLERGMGTLVPACDVPRDKAGCPLASGWFAVEHSEKWDRLIQDRRPQNATEERLAWLQLPSGEQLKLLRLNSPSEHVRGTVCDLKTYFYQVKRPQGTESRNVVGRAWQGRQLGKLAPDPNQHYFVALTVWGMGDANSCDVCQETNVSILRKSGCMTPAESLNAQLTVPVGRTWEGNYLDDHLTVQVFSDSERGKGLRDTEIGERAKQAWEQAGLPRSVEKDVIEQPDFTAWGTEVRDGPGEVGSPLHKRRILASLTLDILESKKISKGMFRMLLANYVRPFSHRRELFGCFHRSFTWLESLTSERDLVTIPADIRDELFAAAALLALGVAHIRWPVDPEVSASDATEDSYGSCTAKVPSKISRALFRVGAHRGEHVRLDWNEIDQVLAPTRMCRPLSDINEAFASFDWKVQRGGRFTKHSHINLQEMRALKGEIRRRGFQNIQKVLNEVPEAPAFGGAAGLGSSGRPGRRAPKQFDDSKGVSRKVVGVTRGSDQIDDANGITERRRGKEASRGRESAGTTFVCGVDSRVCAGAFGKGRSSSFKLNGILRTVMPYLLSCRCHVALVWIGTHFNPADAPSRFRPLPEPGPPPAWIEASRRAASAAAARAEARRAAGSPDAPAADQGKARAEATSEGVSAEEAPGPVGAAAGSSAAEVCAPPPCSPLPWAVPGGRARRWQKREYFAGKGEVTRAWAAAGAWIEPPLDAYPPEGYRPEHDLLLAANARRELAQIRAHAVRVGVWATPCTTFGLLCQNCGPGTRTADRPQGDGTRPAERQGNSLGLTTAAGCTALGEEGGLWVVENPRRSWLFRQPAMQRLMAREGVYLVECDMCQFGLAPPDEPEARRKKSTYLLGNFPELRRLGRRCQGKCNHVHLEGAVKIAGRWQKRAALASAYTPEFAQALAAALAAAETRLRGSPMQGPAAGHPQRRDLQASLHGEAHAGRLVKAADELTAYGRSHGWGRLDRWLPDASRGRVVKRLIEVIQYLFNEKRPIAEARCAVLAVQQRRPDLRGQLGGAWDSVRSWAFGEDSQTRAPIPREIQRTLRRWALAKALLLSRPPCLALLEYSIFVRVAMDGLLRPGEGANLKGMHVRFNRRKSSDQAVPVIESPKNKAFLGKRQTVLLTRPSTVAWLQWWMHRVGPDDPVFPSGYSGLRQIHVGLVKQLGIPQFTLAGLRAGGATELFMRTRNIAWVKFHGRWASERSLAHYIQEANAAAALFDLEPSIAEVLCRIRAEFSCLDSATVMLDAAGKVEVSAGKIAFGESVAAVFEGKQDYAKQVASRQSQSYPLKVLRAYTRAMHALEELGAIMPETLCAGPLRDGDEAGGPKEALVVAVPKHLVKTVTSGKAEPPARYGLSIFDGRHFKFLTWPLLSVFAILLFYRPDWIVDCLASIFFGVLEHAADRSVASVYRLGRRGADAVTSAATRAQDVAEAVVTVFENASLVWANLSDHIEQVAEVVGPAVTSAVDASVEFVDLVFDKTATAAADKTVELLDDLPEQLQAGAVDIATTMASAVVDVPPAPTLAQPAPPVTLQTKKGGWVKYAVTLIAVREQAVAAAGSCWDTFED</sequence>
<keyword evidence="4" id="KW-1185">Reference proteome</keyword>
<dbReference type="SUPFAM" id="SSF56349">
    <property type="entry name" value="DNA breaking-rejoining enzymes"/>
    <property type="match status" value="1"/>
</dbReference>
<comment type="caution">
    <text evidence="3">The sequence shown here is derived from an EMBL/GenBank/DDBJ whole genome shotgun (WGS) entry which is preliminary data.</text>
</comment>
<dbReference type="EMBL" id="CAUYUJ010001636">
    <property type="protein sequence ID" value="CAK0796849.1"/>
    <property type="molecule type" value="Genomic_DNA"/>
</dbReference>
<reference evidence="3" key="1">
    <citation type="submission" date="2023-10" db="EMBL/GenBank/DDBJ databases">
        <authorList>
            <person name="Chen Y."/>
            <person name="Shah S."/>
            <person name="Dougan E. K."/>
            <person name="Thang M."/>
            <person name="Chan C."/>
        </authorList>
    </citation>
    <scope>NUCLEOTIDE SEQUENCE [LARGE SCALE GENOMIC DNA]</scope>
</reference>
<organism evidence="3 4">
    <name type="scientific">Prorocentrum cordatum</name>
    <dbReference type="NCBI Taxonomy" id="2364126"/>
    <lineage>
        <taxon>Eukaryota</taxon>
        <taxon>Sar</taxon>
        <taxon>Alveolata</taxon>
        <taxon>Dinophyceae</taxon>
        <taxon>Prorocentrales</taxon>
        <taxon>Prorocentraceae</taxon>
        <taxon>Prorocentrum</taxon>
    </lineage>
</organism>
<evidence type="ECO:0000313" key="4">
    <source>
        <dbReference type="Proteomes" id="UP001189429"/>
    </source>
</evidence>